<feature type="binding site" evidence="9">
    <location>
        <position position="236"/>
    </location>
    <ligand>
        <name>chlorophyll a</name>
        <dbReference type="ChEBI" id="CHEBI:58416"/>
        <label>1</label>
    </ligand>
</feature>
<proteinExistence type="inferred from homology"/>
<comment type="function">
    <text evidence="1">The light-harvesting complex (LHC) functions as a light receptor, it captures and delivers excitation energy to photosystems with which it is closely associated. Energy is transferred from the carotenoid and chlorophyll C (or B) to chlorophyll A and the photosynthetic reaction centers where it is used to synthesize ATP and reducing power.</text>
</comment>
<feature type="binding site" evidence="9">
    <location>
        <position position="233"/>
    </location>
    <ligand>
        <name>chlorophyll a</name>
        <dbReference type="ChEBI" id="CHEBI:58416"/>
        <label>1</label>
    </ligand>
</feature>
<dbReference type="AlphaFoldDB" id="A0A9K3L3A1"/>
<evidence type="ECO:0000256" key="2">
    <source>
        <dbReference type="ARBA" id="ARBA00004229"/>
    </source>
</evidence>
<name>A0A9K3L3A1_9STRA</name>
<evidence type="ECO:0000256" key="7">
    <source>
        <dbReference type="ARBA" id="ARBA00023243"/>
    </source>
</evidence>
<comment type="subunit">
    <text evidence="8">The LHC complex of chromophytic algae is composed of fucoxanthin, chlorophyll A and C bound non-covalently by fucoxanthin chlorophyll proteins (FCPs). The ratio of the pigments in LHC; fucoxanthin: chlorophyll C: chlorophyll A; (0.6-1): (0.1-0.3): (1).</text>
</comment>
<feature type="binding site" description="axial binding residue" evidence="9">
    <location>
        <position position="238"/>
    </location>
    <ligand>
        <name>chlorophyll b</name>
        <dbReference type="ChEBI" id="CHEBI:61721"/>
        <label>1</label>
    </ligand>
    <ligandPart>
        <name>Mg</name>
        <dbReference type="ChEBI" id="CHEBI:25107"/>
    </ligandPart>
</feature>
<dbReference type="PANTHER" id="PTHR21649">
    <property type="entry name" value="CHLOROPHYLL A/B BINDING PROTEIN"/>
    <property type="match status" value="1"/>
</dbReference>
<feature type="transmembrane region" description="Helical" evidence="11">
    <location>
        <begin position="275"/>
        <end position="294"/>
    </location>
</feature>
<evidence type="ECO:0000313" key="12">
    <source>
        <dbReference type="EMBL" id="KAG7354459.1"/>
    </source>
</evidence>
<dbReference type="GO" id="GO:0030076">
    <property type="term" value="C:light-harvesting complex"/>
    <property type="evidence" value="ECO:0007669"/>
    <property type="project" value="UniProtKB-KW"/>
</dbReference>
<keyword evidence="9" id="KW-0148">Chlorophyll</keyword>
<evidence type="ECO:0000256" key="10">
    <source>
        <dbReference type="SAM" id="MobiDB-lite"/>
    </source>
</evidence>
<keyword evidence="11" id="KW-0812">Transmembrane</keyword>
<protein>
    <submittedName>
        <fullName evidence="12">Chlorophyll A-B binding protein</fullName>
    </submittedName>
</protein>
<keyword evidence="5" id="KW-0602">Photosynthesis</keyword>
<evidence type="ECO:0000256" key="6">
    <source>
        <dbReference type="ARBA" id="ARBA00022640"/>
    </source>
</evidence>
<evidence type="ECO:0000256" key="4">
    <source>
        <dbReference type="ARBA" id="ARBA00022528"/>
    </source>
</evidence>
<evidence type="ECO:0000256" key="9">
    <source>
        <dbReference type="PIRSR" id="PIRSR601344-1"/>
    </source>
</evidence>
<dbReference type="GO" id="GO:0009765">
    <property type="term" value="P:photosynthesis, light harvesting"/>
    <property type="evidence" value="ECO:0007669"/>
    <property type="project" value="InterPro"/>
</dbReference>
<gene>
    <name evidence="12" type="ORF">IV203_003815</name>
</gene>
<dbReference type="Pfam" id="PF00504">
    <property type="entry name" value="Chloroa_b-bind"/>
    <property type="match status" value="1"/>
</dbReference>
<keyword evidence="6" id="KW-0934">Plastid</keyword>
<dbReference type="InterPro" id="IPR022796">
    <property type="entry name" value="Chloroa_b-bind"/>
</dbReference>
<dbReference type="EMBL" id="JAGRRH010000016">
    <property type="protein sequence ID" value="KAG7354459.1"/>
    <property type="molecule type" value="Genomic_DNA"/>
</dbReference>
<keyword evidence="11" id="KW-0472">Membrane</keyword>
<comment type="similarity">
    <text evidence="3">Belongs to the fucoxanthin chlorophyll protein family.</text>
</comment>
<dbReference type="InterPro" id="IPR001344">
    <property type="entry name" value="Chloro_AB-bd_pln"/>
</dbReference>
<reference evidence="12" key="2">
    <citation type="submission" date="2021-04" db="EMBL/GenBank/DDBJ databases">
        <authorList>
            <person name="Podell S."/>
        </authorList>
    </citation>
    <scope>NUCLEOTIDE SEQUENCE</scope>
    <source>
        <strain evidence="12">Hildebrandi</strain>
    </source>
</reference>
<evidence type="ECO:0000256" key="8">
    <source>
        <dbReference type="ARBA" id="ARBA00044011"/>
    </source>
</evidence>
<dbReference type="Proteomes" id="UP000693970">
    <property type="component" value="Unassembled WGS sequence"/>
</dbReference>
<sequence>MVSNKKNNDSSSSSSNNNNIESDDDDEEDYKFNTDGGLSFDQQEFLRRELTRLESLEEVLEDLEEYCAVEGMCEDDDDETDTDDGDDDVNEVLLDELTSLDELFSLLQDNEDDYDDDMMYYYDGNDDDKIIPSPTSGIRDNTTKPDDNVPFSLQASRQLEQALLQGVVPVDASVGRDTIPGDWGFDPLRLANKDYIQQCQYRLLTLIGGNPQNDPPPSPRPAALILRDYREAEIRHGRLAMLAVVCWPLQEKLDQLLLDDDQFGPILYGPVTLPYFPLLMTLILLLLGYLDIYAKAIQEEEGIGDAFLPGDCFWDPLKILEGAPPSMKRNMQEREIINGRMAMIAFAAFCFEEAVSHKALVSIPSNELLFEPAYQVPFIQEWLDQQFSNHV</sequence>
<organism evidence="12 13">
    <name type="scientific">Nitzschia inconspicua</name>
    <dbReference type="NCBI Taxonomy" id="303405"/>
    <lineage>
        <taxon>Eukaryota</taxon>
        <taxon>Sar</taxon>
        <taxon>Stramenopiles</taxon>
        <taxon>Ochrophyta</taxon>
        <taxon>Bacillariophyta</taxon>
        <taxon>Bacillariophyceae</taxon>
        <taxon>Bacillariophycidae</taxon>
        <taxon>Bacillariales</taxon>
        <taxon>Bacillariaceae</taxon>
        <taxon>Nitzschia</taxon>
    </lineage>
</organism>
<evidence type="ECO:0000256" key="11">
    <source>
        <dbReference type="SAM" id="Phobius"/>
    </source>
</evidence>
<dbReference type="OrthoDB" id="423598at2759"/>
<evidence type="ECO:0000256" key="5">
    <source>
        <dbReference type="ARBA" id="ARBA00022531"/>
    </source>
</evidence>
<evidence type="ECO:0000256" key="3">
    <source>
        <dbReference type="ARBA" id="ARBA00005933"/>
    </source>
</evidence>
<dbReference type="GO" id="GO:0016020">
    <property type="term" value="C:membrane"/>
    <property type="evidence" value="ECO:0007669"/>
    <property type="project" value="InterPro"/>
</dbReference>
<comment type="subcellular location">
    <subcellularLocation>
        <location evidence="2">Plastid</location>
        <location evidence="2">Chloroplast</location>
    </subcellularLocation>
</comment>
<feature type="binding site" evidence="9">
    <location>
        <position position="340"/>
    </location>
    <ligand>
        <name>chlorophyll a</name>
        <dbReference type="ChEBI" id="CHEBI:58416"/>
        <label>1</label>
    </ligand>
</feature>
<accession>A0A9K3L3A1</accession>
<keyword evidence="13" id="KW-1185">Reference proteome</keyword>
<evidence type="ECO:0000313" key="13">
    <source>
        <dbReference type="Proteomes" id="UP000693970"/>
    </source>
</evidence>
<evidence type="ECO:0000256" key="1">
    <source>
        <dbReference type="ARBA" id="ARBA00004022"/>
    </source>
</evidence>
<feature type="compositionally biased region" description="Low complexity" evidence="10">
    <location>
        <begin position="1"/>
        <end position="20"/>
    </location>
</feature>
<feature type="binding site" evidence="9">
    <location>
        <position position="338"/>
    </location>
    <ligand>
        <name>chlorophyll a</name>
        <dbReference type="ChEBI" id="CHEBI:58416"/>
        <label>1</label>
    </ligand>
</feature>
<feature type="region of interest" description="Disordered" evidence="10">
    <location>
        <begin position="1"/>
        <end position="38"/>
    </location>
</feature>
<dbReference type="GO" id="GO:0016168">
    <property type="term" value="F:chlorophyll binding"/>
    <property type="evidence" value="ECO:0007669"/>
    <property type="project" value="UniProtKB-KW"/>
</dbReference>
<feature type="binding site" evidence="9">
    <location>
        <position position="335"/>
    </location>
    <ligand>
        <name>chlorophyll a</name>
        <dbReference type="ChEBI" id="CHEBI:58416"/>
        <label>1</label>
    </ligand>
</feature>
<comment type="caution">
    <text evidence="12">The sequence shown here is derived from an EMBL/GenBank/DDBJ whole genome shotgun (WGS) entry which is preliminary data.</text>
</comment>
<keyword evidence="4" id="KW-0150">Chloroplast</keyword>
<keyword evidence="7" id="KW-0437">Light-harvesting polypeptide</keyword>
<dbReference type="GO" id="GO:0009507">
    <property type="term" value="C:chloroplast"/>
    <property type="evidence" value="ECO:0007669"/>
    <property type="project" value="UniProtKB-SubCell"/>
</dbReference>
<keyword evidence="9" id="KW-0157">Chromophore</keyword>
<reference evidence="12" key="1">
    <citation type="journal article" date="2021" name="Sci. Rep.">
        <title>Diploid genomic architecture of Nitzschia inconspicua, an elite biomass production diatom.</title>
        <authorList>
            <person name="Oliver A."/>
            <person name="Podell S."/>
            <person name="Pinowska A."/>
            <person name="Traller J.C."/>
            <person name="Smith S.R."/>
            <person name="McClure R."/>
            <person name="Beliaev A."/>
            <person name="Bohutskyi P."/>
            <person name="Hill E.A."/>
            <person name="Rabines A."/>
            <person name="Zheng H."/>
            <person name="Allen L.Z."/>
            <person name="Kuo A."/>
            <person name="Grigoriev I.V."/>
            <person name="Allen A.E."/>
            <person name="Hazlebeck D."/>
            <person name="Allen E.E."/>
        </authorList>
    </citation>
    <scope>NUCLEOTIDE SEQUENCE</scope>
    <source>
        <strain evidence="12">Hildebrandi</strain>
    </source>
</reference>
<keyword evidence="11" id="KW-1133">Transmembrane helix</keyword>